<reference evidence="10" key="1">
    <citation type="journal article" date="2020" name="mSystems">
        <title>Genome- and Community-Level Interaction Insights into Carbon Utilization and Element Cycling Functions of Hydrothermarchaeota in Hydrothermal Sediment.</title>
        <authorList>
            <person name="Zhou Z."/>
            <person name="Liu Y."/>
            <person name="Xu W."/>
            <person name="Pan J."/>
            <person name="Luo Z.H."/>
            <person name="Li M."/>
        </authorList>
    </citation>
    <scope>NUCLEOTIDE SEQUENCE [LARGE SCALE GENOMIC DNA]</scope>
    <source>
        <strain evidence="10">HyVt-26</strain>
    </source>
</reference>
<evidence type="ECO:0000256" key="4">
    <source>
        <dbReference type="ARBA" id="ARBA00022989"/>
    </source>
</evidence>
<protein>
    <recommendedName>
        <fullName evidence="8">Ancillary SecYEG translocon subunit</fullName>
    </recommendedName>
</protein>
<evidence type="ECO:0000256" key="1">
    <source>
        <dbReference type="ARBA" id="ARBA00004401"/>
    </source>
</evidence>
<dbReference type="Proteomes" id="UP000885822">
    <property type="component" value="Unassembled WGS sequence"/>
</dbReference>
<keyword evidence="6" id="KW-0143">Chaperone</keyword>
<feature type="domain" description="Ancillary SecYEG translocon subunit/Cell division coordinator CpoB TPR" evidence="9">
    <location>
        <begin position="20"/>
        <end position="210"/>
    </location>
</feature>
<dbReference type="PANTHER" id="PTHR38035">
    <property type="entry name" value="UPF0070 PROTEIN YFGM"/>
    <property type="match status" value="1"/>
</dbReference>
<dbReference type="InterPro" id="IPR026039">
    <property type="entry name" value="YfgM"/>
</dbReference>
<comment type="caution">
    <text evidence="10">The sequence shown here is derived from an EMBL/GenBank/DDBJ whole genome shotgun (WGS) entry which is preliminary data.</text>
</comment>
<keyword evidence="2" id="KW-1003">Cell membrane</keyword>
<sequence>MENNVVSTYQTEEEQVEAIKKWWKENGKSVIGGVALGLAIIGGGKGWLEYQRIQAENASVNYESFSLAARSNDLGNAVARGEALLKEHQGSTYALFTALGLARLQYQAGDKDQAKMHLQWVLDNSKREAISQLARIRLARLMVDMKAYEEASRLAGNPANDSYQGEFLSIQAEIKLAQGDREGAKTAFSRAMETGVSNPGLIRMKLQELGG</sequence>
<evidence type="ECO:0000256" key="5">
    <source>
        <dbReference type="ARBA" id="ARBA00023136"/>
    </source>
</evidence>
<dbReference type="AlphaFoldDB" id="A0A831NY62"/>
<evidence type="ECO:0000256" key="8">
    <source>
        <dbReference type="ARBA" id="ARBA00024235"/>
    </source>
</evidence>
<evidence type="ECO:0000256" key="7">
    <source>
        <dbReference type="ARBA" id="ARBA00024197"/>
    </source>
</evidence>
<dbReference type="PIRSF" id="PIRSF006170">
    <property type="entry name" value="YfgM"/>
    <property type="match status" value="1"/>
</dbReference>
<accession>A0A831NY62</accession>
<dbReference type="GO" id="GO:0005886">
    <property type="term" value="C:plasma membrane"/>
    <property type="evidence" value="ECO:0007669"/>
    <property type="project" value="UniProtKB-SubCell"/>
</dbReference>
<comment type="subcellular location">
    <subcellularLocation>
        <location evidence="1">Cell membrane</location>
        <topology evidence="1">Single-pass type II membrane protein</topology>
    </subcellularLocation>
</comment>
<name>A0A831NY62_9GAMM</name>
<dbReference type="Pfam" id="PF09976">
    <property type="entry name" value="TPR_21"/>
    <property type="match status" value="1"/>
</dbReference>
<dbReference type="PANTHER" id="PTHR38035:SF1">
    <property type="entry name" value="ANCILLARY SECYEG TRANSLOCON SUBUNIT"/>
    <property type="match status" value="1"/>
</dbReference>
<dbReference type="InterPro" id="IPR018704">
    <property type="entry name" value="SecYEG/CpoB_TPR"/>
</dbReference>
<evidence type="ECO:0000256" key="2">
    <source>
        <dbReference type="ARBA" id="ARBA00022475"/>
    </source>
</evidence>
<evidence type="ECO:0000313" key="10">
    <source>
        <dbReference type="EMBL" id="HDK38006.1"/>
    </source>
</evidence>
<comment type="similarity">
    <text evidence="7">Belongs to the YfgM family.</text>
</comment>
<keyword evidence="4" id="KW-1133">Transmembrane helix</keyword>
<dbReference type="Gene3D" id="1.25.40.10">
    <property type="entry name" value="Tetratricopeptide repeat domain"/>
    <property type="match status" value="1"/>
</dbReference>
<dbReference type="SUPFAM" id="SSF48452">
    <property type="entry name" value="TPR-like"/>
    <property type="match status" value="1"/>
</dbReference>
<dbReference type="InterPro" id="IPR011990">
    <property type="entry name" value="TPR-like_helical_dom_sf"/>
</dbReference>
<dbReference type="EMBL" id="DRCV01000143">
    <property type="protein sequence ID" value="HDK38006.1"/>
    <property type="molecule type" value="Genomic_DNA"/>
</dbReference>
<dbReference type="GO" id="GO:0044877">
    <property type="term" value="F:protein-containing complex binding"/>
    <property type="evidence" value="ECO:0007669"/>
    <property type="project" value="InterPro"/>
</dbReference>
<gene>
    <name evidence="10" type="ORF">ENG92_03205</name>
</gene>
<organism evidence="10">
    <name type="scientific">Thiolapillus brandeum</name>
    <dbReference type="NCBI Taxonomy" id="1076588"/>
    <lineage>
        <taxon>Bacteria</taxon>
        <taxon>Pseudomonadati</taxon>
        <taxon>Pseudomonadota</taxon>
        <taxon>Gammaproteobacteria</taxon>
        <taxon>Chromatiales</taxon>
        <taxon>Sedimenticolaceae</taxon>
        <taxon>Thiolapillus</taxon>
    </lineage>
</organism>
<keyword evidence="3" id="KW-0812">Transmembrane</keyword>
<proteinExistence type="inferred from homology"/>
<keyword evidence="5" id="KW-0472">Membrane</keyword>
<evidence type="ECO:0000256" key="3">
    <source>
        <dbReference type="ARBA" id="ARBA00022692"/>
    </source>
</evidence>
<evidence type="ECO:0000256" key="6">
    <source>
        <dbReference type="ARBA" id="ARBA00023186"/>
    </source>
</evidence>
<evidence type="ECO:0000259" key="9">
    <source>
        <dbReference type="Pfam" id="PF09976"/>
    </source>
</evidence>